<feature type="coiled-coil region" evidence="1">
    <location>
        <begin position="162"/>
        <end position="189"/>
    </location>
</feature>
<feature type="compositionally biased region" description="Basic and acidic residues" evidence="2">
    <location>
        <begin position="1048"/>
        <end position="1063"/>
    </location>
</feature>
<feature type="region of interest" description="Disordered" evidence="2">
    <location>
        <begin position="444"/>
        <end position="520"/>
    </location>
</feature>
<feature type="compositionally biased region" description="Polar residues" evidence="2">
    <location>
        <begin position="749"/>
        <end position="784"/>
    </location>
</feature>
<feature type="compositionally biased region" description="Polar residues" evidence="2">
    <location>
        <begin position="237"/>
        <end position="262"/>
    </location>
</feature>
<feature type="region of interest" description="Disordered" evidence="2">
    <location>
        <begin position="1048"/>
        <end position="1072"/>
    </location>
</feature>
<sequence length="1072" mass="112070">MDRIAARKNPTSSQRLLTAVLNSEKAHVDALFQALALSHNSQAALAAYASAGRDEPLGLAVGGVVGVLGEEYETRQEAYASSLSSTRLALKEIRDAEDSLANVIRDRDILVQRMVKQTSKKPSKSDLRNSTGSGGSIFGLHHSRDSASISSSNASHDKASKLEEAQLELAGCEETLKREQVQLDAIRRRVIKECLEHRLRNLEALGTSTQAAAKRALVELHTYLHEGAPFEDHHNIPRQQGPYTPSVDSNTPSLAPSQSASQIGRDRYDYSSDEDSLRSPSASIARRQANQHSSAPIRGLASVIESGGSSSEDETRLKVVENTAPRQRAVSQPSPLVKRTGPTVPPQAPSSRWNNRRSASSITDKNLASRAYGSGSDSDDGTLRNGQGRKTQSDVGGRGKRPSMGKRRSSASSVASSYARGSETASIKRKKGFFSSFKSFFGGGSSKRSTGGSEVGSIRSDIRNTSARRGGSPDSLVRASGGAWSTRTNRNLRNAGSGGLIPKRGGGKNDGSSSDEDASHGRAGLVAVTNVNRFAGGKGSSKRDSASTAVSADLGEWKVENVGLQRPGVKRNSSSKTTLKGIAATTTPITPAAATSSSFSGGVSRSATTKTLKSKSGLSNGSPVEATMTSQPPAAISSKPKIIKRSSSTSAASASASATGKTSGNPRRSASTAFDLNSTKPKILTTSQTSGPSLSSLVEIKAPKGLNPSLGLTLPTAPGSSIVRPSAFEVTTPIKTAPSPSSLAPPKSVNNTSSLTTSPSKRSVKSASNSNTGSSTRPLSTFSNSDRKSENTHVPSHRSTSPLPRSAMKPTRPLDLSPEPRTGNANELPKLISATAPPPLSFQPAQVSQPVHNPAQAAISTFDDAASVYETGVEDNNEDDEQVNPVSAGLASLNLGGVLGSSPVSAATTNSNVPASAVSSNSTALGPSNGNGNANGENPQRRKSVRMAVPPSMTEFPSEDNFSKREPVNSNGVPVNNGNGSSYVPTGSSHRDDVSAVSSAYNGASSKPSGSWNSKIDTASTGVWGAVDSSEDEDENETDYAIARRAMERAQRHWEKAGKDKGKDKRKGKERA</sequence>
<feature type="compositionally biased region" description="Low complexity" evidence="2">
    <location>
        <begin position="909"/>
        <end position="924"/>
    </location>
</feature>
<dbReference type="PANTHER" id="PTHR31962">
    <property type="entry name" value="SPHINGOLIPID LONG CHAIN BASE-RESPONSIVE PROTEIN PIL1"/>
    <property type="match status" value="1"/>
</dbReference>
<feature type="region of interest" description="Disordered" evidence="2">
    <location>
        <begin position="895"/>
        <end position="1017"/>
    </location>
</feature>
<evidence type="ECO:0000256" key="1">
    <source>
        <dbReference type="SAM" id="Coils"/>
    </source>
</evidence>
<feature type="compositionally biased region" description="Low complexity" evidence="2">
    <location>
        <begin position="632"/>
        <end position="659"/>
    </location>
</feature>
<feature type="compositionally biased region" description="Low complexity" evidence="2">
    <location>
        <begin position="350"/>
        <end position="361"/>
    </location>
</feature>
<dbReference type="EMBL" id="LN483345">
    <property type="protein sequence ID" value="CDZ98458.1"/>
    <property type="molecule type" value="Genomic_DNA"/>
</dbReference>
<reference evidence="3" key="1">
    <citation type="submission" date="2014-08" db="EMBL/GenBank/DDBJ databases">
        <authorList>
            <person name="Sharma Rahul"/>
            <person name="Thines Marco"/>
        </authorList>
    </citation>
    <scope>NUCLEOTIDE SEQUENCE</scope>
</reference>
<feature type="compositionally biased region" description="Polar residues" evidence="2">
    <location>
        <begin position="609"/>
        <end position="631"/>
    </location>
</feature>
<keyword evidence="1" id="KW-0175">Coiled coil</keyword>
<dbReference type="GO" id="GO:0070941">
    <property type="term" value="P:eisosome assembly"/>
    <property type="evidence" value="ECO:0007669"/>
    <property type="project" value="TreeGrafter"/>
</dbReference>
<feature type="region of interest" description="Disordered" evidence="2">
    <location>
        <begin position="115"/>
        <end position="157"/>
    </location>
</feature>
<feature type="compositionally biased region" description="Low complexity" evidence="2">
    <location>
        <begin position="410"/>
        <end position="422"/>
    </location>
</feature>
<dbReference type="GO" id="GO:0036286">
    <property type="term" value="C:eisosome filament"/>
    <property type="evidence" value="ECO:0007669"/>
    <property type="project" value="TreeGrafter"/>
</dbReference>
<dbReference type="GO" id="GO:0005886">
    <property type="term" value="C:plasma membrane"/>
    <property type="evidence" value="ECO:0007669"/>
    <property type="project" value="TreeGrafter"/>
</dbReference>
<feature type="region of interest" description="Disordered" evidence="2">
    <location>
        <begin position="733"/>
        <end position="856"/>
    </location>
</feature>
<dbReference type="GO" id="GO:0006897">
    <property type="term" value="P:endocytosis"/>
    <property type="evidence" value="ECO:0007669"/>
    <property type="project" value="TreeGrafter"/>
</dbReference>
<evidence type="ECO:0000256" key="2">
    <source>
        <dbReference type="SAM" id="MobiDB-lite"/>
    </source>
</evidence>
<dbReference type="AlphaFoldDB" id="A0A0F7SLB8"/>
<feature type="compositionally biased region" description="Polar residues" evidence="2">
    <location>
        <begin position="660"/>
        <end position="696"/>
    </location>
</feature>
<name>A0A0F7SLB8_PHARH</name>
<accession>A0A0F7SLB8</accession>
<feature type="compositionally biased region" description="Polar residues" evidence="2">
    <location>
        <begin position="384"/>
        <end position="394"/>
    </location>
</feature>
<feature type="compositionally biased region" description="Low complexity" evidence="2">
    <location>
        <begin position="737"/>
        <end position="748"/>
    </location>
</feature>
<evidence type="ECO:0000313" key="3">
    <source>
        <dbReference type="EMBL" id="CDZ98458.1"/>
    </source>
</evidence>
<feature type="region of interest" description="Disordered" evidence="2">
    <location>
        <begin position="592"/>
        <end position="696"/>
    </location>
</feature>
<feature type="compositionally biased region" description="Polar residues" evidence="2">
    <location>
        <begin position="925"/>
        <end position="938"/>
    </location>
</feature>
<dbReference type="PANTHER" id="PTHR31962:SF1">
    <property type="entry name" value="SPHINGOLIPID LONG CHAIN BASE-RESPONSIVE PROTEIN PIL1"/>
    <property type="match status" value="1"/>
</dbReference>
<organism evidence="3">
    <name type="scientific">Phaffia rhodozyma</name>
    <name type="common">Yeast</name>
    <name type="synonym">Xanthophyllomyces dendrorhous</name>
    <dbReference type="NCBI Taxonomy" id="264483"/>
    <lineage>
        <taxon>Eukaryota</taxon>
        <taxon>Fungi</taxon>
        <taxon>Dikarya</taxon>
        <taxon>Basidiomycota</taxon>
        <taxon>Agaricomycotina</taxon>
        <taxon>Tremellomycetes</taxon>
        <taxon>Cystofilobasidiales</taxon>
        <taxon>Mrakiaceae</taxon>
        <taxon>Phaffia</taxon>
    </lineage>
</organism>
<proteinExistence type="predicted"/>
<dbReference type="GO" id="GO:0008289">
    <property type="term" value="F:lipid binding"/>
    <property type="evidence" value="ECO:0007669"/>
    <property type="project" value="TreeGrafter"/>
</dbReference>
<protein>
    <submittedName>
        <fullName evidence="3">Uncharacterized protein</fullName>
    </submittedName>
</protein>
<dbReference type="Gene3D" id="1.20.1270.60">
    <property type="entry name" value="Arfaptin homology (AH) domain/BAR domain"/>
    <property type="match status" value="1"/>
</dbReference>
<dbReference type="InterPro" id="IPR027267">
    <property type="entry name" value="AH/BAR_dom_sf"/>
</dbReference>
<feature type="compositionally biased region" description="Basic residues" evidence="2">
    <location>
        <begin position="398"/>
        <end position="409"/>
    </location>
</feature>
<feature type="region of interest" description="Disordered" evidence="2">
    <location>
        <begin position="230"/>
        <end position="425"/>
    </location>
</feature>
<feature type="compositionally biased region" description="Polar residues" evidence="2">
    <location>
        <begin position="996"/>
        <end position="1017"/>
    </location>
</feature>
<feature type="compositionally biased region" description="Low complexity" evidence="2">
    <location>
        <begin position="968"/>
        <end position="982"/>
    </location>
</feature>
<feature type="compositionally biased region" description="Polar residues" evidence="2">
    <location>
        <begin position="483"/>
        <end position="494"/>
    </location>
</feature>
<feature type="compositionally biased region" description="Low complexity" evidence="2">
    <location>
        <begin position="592"/>
        <end position="608"/>
    </location>
</feature>
<dbReference type="InterPro" id="IPR028245">
    <property type="entry name" value="PIL1/LSP1"/>
</dbReference>
<feature type="compositionally biased region" description="Polar residues" evidence="2">
    <location>
        <begin position="792"/>
        <end position="803"/>
    </location>
</feature>